<dbReference type="EMBL" id="CM000842">
    <property type="protein sequence ID" value="KRH38942.1"/>
    <property type="molecule type" value="Genomic_DNA"/>
</dbReference>
<proteinExistence type="predicted"/>
<protein>
    <submittedName>
        <fullName evidence="1 2">Uncharacterized protein</fullName>
    </submittedName>
</protein>
<evidence type="ECO:0000313" key="2">
    <source>
        <dbReference type="EnsemblPlants" id="KRH38942"/>
    </source>
</evidence>
<dbReference type="Gramene" id="KRH38942">
    <property type="protein sequence ID" value="KRH38942"/>
    <property type="gene ID" value="GLYMA_09G168200"/>
</dbReference>
<dbReference type="AlphaFoldDB" id="A0A0R0I9G9"/>
<dbReference type="Proteomes" id="UP000008827">
    <property type="component" value="Chromosome 9"/>
</dbReference>
<name>A0A0R0I9G9_SOYBN</name>
<organism evidence="1">
    <name type="scientific">Glycine max</name>
    <name type="common">Soybean</name>
    <name type="synonym">Glycine hispida</name>
    <dbReference type="NCBI Taxonomy" id="3847"/>
    <lineage>
        <taxon>Eukaryota</taxon>
        <taxon>Viridiplantae</taxon>
        <taxon>Streptophyta</taxon>
        <taxon>Embryophyta</taxon>
        <taxon>Tracheophyta</taxon>
        <taxon>Spermatophyta</taxon>
        <taxon>Magnoliopsida</taxon>
        <taxon>eudicotyledons</taxon>
        <taxon>Gunneridae</taxon>
        <taxon>Pentapetalae</taxon>
        <taxon>rosids</taxon>
        <taxon>fabids</taxon>
        <taxon>Fabales</taxon>
        <taxon>Fabaceae</taxon>
        <taxon>Papilionoideae</taxon>
        <taxon>50 kb inversion clade</taxon>
        <taxon>NPAAA clade</taxon>
        <taxon>indigoferoid/millettioid clade</taxon>
        <taxon>Phaseoleae</taxon>
        <taxon>Glycine</taxon>
        <taxon>Glycine subgen. Soja</taxon>
    </lineage>
</organism>
<dbReference type="EnsemblPlants" id="KRH38942">
    <property type="protein sequence ID" value="KRH38942"/>
    <property type="gene ID" value="GLYMA_09G168200"/>
</dbReference>
<reference evidence="1 2" key="1">
    <citation type="journal article" date="2010" name="Nature">
        <title>Genome sequence of the palaeopolyploid soybean.</title>
        <authorList>
            <person name="Schmutz J."/>
            <person name="Cannon S.B."/>
            <person name="Schlueter J."/>
            <person name="Ma J."/>
            <person name="Mitros T."/>
            <person name="Nelson W."/>
            <person name="Hyten D.L."/>
            <person name="Song Q."/>
            <person name="Thelen J.J."/>
            <person name="Cheng J."/>
            <person name="Xu D."/>
            <person name="Hellsten U."/>
            <person name="May G.D."/>
            <person name="Yu Y."/>
            <person name="Sakurai T."/>
            <person name="Umezawa T."/>
            <person name="Bhattacharyya M.K."/>
            <person name="Sandhu D."/>
            <person name="Valliyodan B."/>
            <person name="Lindquist E."/>
            <person name="Peto M."/>
            <person name="Grant D."/>
            <person name="Shu S."/>
            <person name="Goodstein D."/>
            <person name="Barry K."/>
            <person name="Futrell-Griggs M."/>
            <person name="Abernathy B."/>
            <person name="Du J."/>
            <person name="Tian Z."/>
            <person name="Zhu L."/>
            <person name="Gill N."/>
            <person name="Joshi T."/>
            <person name="Libault M."/>
            <person name="Sethuraman A."/>
            <person name="Zhang X.-C."/>
            <person name="Shinozaki K."/>
            <person name="Nguyen H.T."/>
            <person name="Wing R.A."/>
            <person name="Cregan P."/>
            <person name="Specht J."/>
            <person name="Grimwood J."/>
            <person name="Rokhsar D."/>
            <person name="Stacey G."/>
            <person name="Shoemaker R.C."/>
            <person name="Jackson S.A."/>
        </authorList>
    </citation>
    <scope>NUCLEOTIDE SEQUENCE</scope>
    <source>
        <strain evidence="2">cv. Williams 82</strain>
        <tissue evidence="1">Callus</tissue>
    </source>
</reference>
<gene>
    <name evidence="1" type="ORF">GLYMA_09G168200</name>
</gene>
<sequence length="135" mass="15228">MKNEFQGSIDSKLSPIHASDSCNMPFKSPPSKAVKSTMLSLKCLIFIEAVQQELILIECVFWLLSVHHFLFAPPPPPPHYPNATVHSTFLPPPLLLPFHSLLKSICINFTVNPLSVSVTSLFFSFNFHLFSAYRR</sequence>
<dbReference type="InParanoid" id="A0A0R0I9G9"/>
<evidence type="ECO:0000313" key="1">
    <source>
        <dbReference type="EMBL" id="KRH38942.1"/>
    </source>
</evidence>
<reference evidence="1" key="3">
    <citation type="submission" date="2018-07" db="EMBL/GenBank/DDBJ databases">
        <title>WGS assembly of Glycine max.</title>
        <authorList>
            <person name="Schmutz J."/>
            <person name="Cannon S."/>
            <person name="Schlueter J."/>
            <person name="Ma J."/>
            <person name="Mitros T."/>
            <person name="Nelson W."/>
            <person name="Hyten D."/>
            <person name="Song Q."/>
            <person name="Thelen J."/>
            <person name="Cheng J."/>
            <person name="Xu D."/>
            <person name="Hellsten U."/>
            <person name="May G."/>
            <person name="Yu Y."/>
            <person name="Sakurai T."/>
            <person name="Umezawa T."/>
            <person name="Bhattacharyya M."/>
            <person name="Sandhu D."/>
            <person name="Valliyodan B."/>
            <person name="Lindquist E."/>
            <person name="Peto M."/>
            <person name="Grant D."/>
            <person name="Shu S."/>
            <person name="Goodstein D."/>
            <person name="Barry K."/>
            <person name="Futrell-Griggs M."/>
            <person name="Abernathy B."/>
            <person name="Du J."/>
            <person name="Tian Z."/>
            <person name="Zhu L."/>
            <person name="Gill N."/>
            <person name="Joshi T."/>
            <person name="Libault M."/>
            <person name="Sethuraman A."/>
            <person name="Zhang X."/>
            <person name="Shinozaki K."/>
            <person name="Nguyen H."/>
            <person name="Wing R."/>
            <person name="Cregan P."/>
            <person name="Specht J."/>
            <person name="Grimwood J."/>
            <person name="Rokhsar D."/>
            <person name="Stacey G."/>
            <person name="Shoemaker R."/>
            <person name="Jackson S."/>
        </authorList>
    </citation>
    <scope>NUCLEOTIDE SEQUENCE</scope>
    <source>
        <tissue evidence="1">Callus</tissue>
    </source>
</reference>
<accession>A0A0R0I9G9</accession>
<keyword evidence="3" id="KW-1185">Reference proteome</keyword>
<evidence type="ECO:0000313" key="3">
    <source>
        <dbReference type="Proteomes" id="UP000008827"/>
    </source>
</evidence>
<reference evidence="2" key="2">
    <citation type="submission" date="2018-02" db="UniProtKB">
        <authorList>
            <consortium name="EnsemblPlants"/>
        </authorList>
    </citation>
    <scope>IDENTIFICATION</scope>
    <source>
        <strain evidence="2">Williams 82</strain>
    </source>
</reference>